<evidence type="ECO:0000313" key="6">
    <source>
        <dbReference type="Proteomes" id="UP001209570"/>
    </source>
</evidence>
<gene>
    <name evidence="5" type="ORF">P43SY_001892</name>
</gene>
<feature type="compositionally biased region" description="Acidic residues" evidence="1">
    <location>
        <begin position="1295"/>
        <end position="1322"/>
    </location>
</feature>
<dbReference type="GO" id="GO:0003676">
    <property type="term" value="F:nucleic acid binding"/>
    <property type="evidence" value="ECO:0007669"/>
    <property type="project" value="InterPro"/>
</dbReference>
<dbReference type="Pfam" id="PF03184">
    <property type="entry name" value="DDE_1"/>
    <property type="match status" value="1"/>
</dbReference>
<feature type="compositionally biased region" description="Basic and acidic residues" evidence="1">
    <location>
        <begin position="1236"/>
        <end position="1252"/>
    </location>
</feature>
<dbReference type="Proteomes" id="UP001209570">
    <property type="component" value="Unassembled WGS sequence"/>
</dbReference>
<feature type="region of interest" description="Disordered" evidence="1">
    <location>
        <begin position="1212"/>
        <end position="1256"/>
    </location>
</feature>
<evidence type="ECO:0000259" key="3">
    <source>
        <dbReference type="Pfam" id="PF13843"/>
    </source>
</evidence>
<evidence type="ECO:0000259" key="2">
    <source>
        <dbReference type="Pfam" id="PF03184"/>
    </source>
</evidence>
<dbReference type="PANTHER" id="PTHR46599">
    <property type="entry name" value="PIGGYBAC TRANSPOSABLE ELEMENT-DERIVED PROTEIN 4"/>
    <property type="match status" value="1"/>
</dbReference>
<dbReference type="InterPro" id="IPR004875">
    <property type="entry name" value="DDE_SF_endonuclease_dom"/>
</dbReference>
<evidence type="ECO:0000256" key="1">
    <source>
        <dbReference type="SAM" id="MobiDB-lite"/>
    </source>
</evidence>
<sequence length="1851" mass="206546">MSGRHFFHTHKLNRLLYSTYSNNRGVTKAENKTLATELIQHGVSRVKVYGTLLERGENVYQVDVDNLFNRERIAATSVEDRIATGRFLDQYSRDHDGCALSSYNSETHQTGVINISTFHMRSMFERFGELLMIDCTHKTNIYNYQLCTFMVMDEFGKGQPVHQSFFETNANWNMDRENMNEIRVLASRFPEARILICHFHVIKYLLEHCHKPNFGKLATADYKRLETILSDLVYSETRIKYEANYSELKSFCKRADFEDFLRYMDKNWDNCVDMWVITMLEGVSALISAAERAEHEHLLDSRVGTQTNSSYDHEMSLVLKFTTTFVAEEVENEYAAAKRKFETYSYAEGEDGQGDFGQWQRGTAPLPDVPRMKRVHQAFEPDDAEMPPVPSWDSRGRYNVAMRVAQKLCSELADVEDPDGFQDYLDSMDQLWRNVRERKHLMSPPSSPRRKMAKHGQNMDVDVPELSSPAAEPELSQANSLWCEDIGHVQVQDASKLALPKPTDVLVARDPVSPPPRNVLVARDQGSAFGAGVSKLALPALRGVLVARVPVSAAQADVPDALVQVSAECAESAQAPAVQVDVPVACVPVSAMRGEGVQASAMRAEFGPTFEGTLRFNSNVSSEGRPKLDRKAVASQIKEDRKLIRISMEGSKTHGQHTLRDLHDMMDATEPGLDRILDTLKTIPLMHEDCANKKPKLVAVTKPTVVSHDLMRLPDKLHQACVKLVKAIPNRVITVCTPSSTASVDAGEGKKVQVVRVVGVGDMTVEQVELMQWVATLEGKVAEGLEFVEWIDIDVLGSLAKTQLPAAEFVSQQIRNAYPFARLPGLLLTDVSYLTVYKLKKHDRLTDGIIRAFCERLQDAYLGVRYTDLLNLLDKPKDVMVLNVKCAGLEHFPNMRKNKAKCVTIHCIVFMIGKFDSDYARSSTEGAKIQLVRRLMAKHRLSVRRVTHRGKKTRDKMLQSASVFAAHIQYAIEETGVLARAGYDDKPAHVYNMDQTAVVIDISPNRTIDVIGIRDVDVVGSTSANAFRVSVSLCASALGRKLPPFIVYGGAPNGRIDEEVRQYNEKVVWCPDLDDSRVLLIDSYGVHKMDTVTSLLNDSNTQVEYIPPGMTGVCQPMDVAVMKVFKDQLRRSYLSYCIDNPLPATTAIRRALITQLVYDAWDAVPPQTILNGFVKCGILAIGPRDATGHFSVPQPTEGVVDEIVDVPDEIPDAASASDADEGFGQTETGVMINPERVIEDEGKSEDDRPRDEESTDAVAQLIDAEQDTSTRDEDATAVGNITESGAAASSCERNDDLEDNGGRDDEGDSDADGVSEGDDVESDNAACVDNDESDYVEDEKEGESDDREGGDESDSGDDSESPPPTSECPGSATATVLSDLNLVATPGDLRPDEFDVLESGDSESDDQDDMCNERDDGSSSTLDDIDWVSSEEGDEDDIDPGAAVCNLPETEYSKASRDKAGLRAMSTSGWETEGAVPAGTFGRFMSRNRFDQVMRSLHFTNNEDPRASTDRAWKIRSVVNCIQVTFARGYTTPPVLSFDEGILPSRSRFNPTRQYLKDKPHKWGTKLFVTCCASTAYCLRIGLPKAVLETKKTKPMDRKRGDVVMAVAKQFPMMTMLSWIDSKPVFFLSTARRINGEKKIVACPRCVVDYHRWMGGVDIHDQLRLQRYSLQLAFKFKKYYKSLFLGLLDIALTNAYIVWREHAKQQGQPIPAHDRFLELLQTQLLNVSTAELEGMSDGVATPQRAITPVRNKWVGHCMAECPDIYTSDKSDKRKTTKYFCDACSDGDRRVYLCAVPRHKSYGDAATCFSIWHDHWACGNDLPALAKTKRIQMRKPGKKRSQRQIFQDEDDE</sequence>
<protein>
    <recommendedName>
        <fullName evidence="7">PiggyBac transposable element-derived protein domain-containing protein</fullName>
    </recommendedName>
</protein>
<feature type="compositionally biased region" description="Basic residues" evidence="1">
    <location>
        <begin position="1830"/>
        <end position="1841"/>
    </location>
</feature>
<proteinExistence type="predicted"/>
<feature type="compositionally biased region" description="Acidic residues" evidence="1">
    <location>
        <begin position="1329"/>
        <end position="1360"/>
    </location>
</feature>
<organism evidence="5 6">
    <name type="scientific">Pythium insidiosum</name>
    <name type="common">Pythiosis disease agent</name>
    <dbReference type="NCBI Taxonomy" id="114742"/>
    <lineage>
        <taxon>Eukaryota</taxon>
        <taxon>Sar</taxon>
        <taxon>Stramenopiles</taxon>
        <taxon>Oomycota</taxon>
        <taxon>Peronosporomycetes</taxon>
        <taxon>Pythiales</taxon>
        <taxon>Pythiaceae</taxon>
        <taxon>Pythium</taxon>
    </lineage>
</organism>
<feature type="compositionally biased region" description="Acidic residues" evidence="1">
    <location>
        <begin position="1394"/>
        <end position="1410"/>
    </location>
</feature>
<evidence type="ECO:0008006" key="7">
    <source>
        <dbReference type="Google" id="ProtNLM"/>
    </source>
</evidence>
<dbReference type="EMBL" id="JAKCXM010000505">
    <property type="protein sequence ID" value="KAJ0393322.1"/>
    <property type="molecule type" value="Genomic_DNA"/>
</dbReference>
<reference evidence="5" key="1">
    <citation type="submission" date="2021-12" db="EMBL/GenBank/DDBJ databases">
        <title>Prjna785345.</title>
        <authorList>
            <person name="Rujirawat T."/>
            <person name="Krajaejun T."/>
        </authorList>
    </citation>
    <scope>NUCLEOTIDE SEQUENCE</scope>
    <source>
        <strain evidence="5">Pi057C3</strain>
    </source>
</reference>
<feature type="domain" description="DDE-1" evidence="2">
    <location>
        <begin position="1073"/>
        <end position="1173"/>
    </location>
</feature>
<dbReference type="PANTHER" id="PTHR46599:SF3">
    <property type="entry name" value="PIGGYBAC TRANSPOSABLE ELEMENT-DERIVED PROTEIN 4"/>
    <property type="match status" value="1"/>
</dbReference>
<accession>A0AAD5LC63</accession>
<dbReference type="InterPro" id="IPR029526">
    <property type="entry name" value="PGBD"/>
</dbReference>
<comment type="caution">
    <text evidence="5">The sequence shown here is derived from an EMBL/GenBank/DDBJ whole genome shotgun (WGS) entry which is preliminary data.</text>
</comment>
<evidence type="ECO:0000313" key="5">
    <source>
        <dbReference type="EMBL" id="KAJ0393322.1"/>
    </source>
</evidence>
<evidence type="ECO:0000259" key="4">
    <source>
        <dbReference type="Pfam" id="PF21056"/>
    </source>
</evidence>
<dbReference type="Pfam" id="PF21056">
    <property type="entry name" value="ZSWIM1-3_RNaseH-like"/>
    <property type="match status" value="1"/>
</dbReference>
<feature type="domain" description="PiggyBac transposable element-derived protein" evidence="3">
    <location>
        <begin position="1470"/>
        <end position="1607"/>
    </location>
</feature>
<feature type="domain" description="ZSWIM1/3 RNaseH-like" evidence="4">
    <location>
        <begin position="92"/>
        <end position="175"/>
    </location>
</feature>
<name>A0AAD5LC63_PYTIN</name>
<dbReference type="Pfam" id="PF13843">
    <property type="entry name" value="DDE_Tnp_1_7"/>
    <property type="match status" value="1"/>
</dbReference>
<keyword evidence="6" id="KW-1185">Reference proteome</keyword>
<feature type="region of interest" description="Disordered" evidence="1">
    <location>
        <begin position="1830"/>
        <end position="1851"/>
    </location>
</feature>
<dbReference type="InterPro" id="IPR048324">
    <property type="entry name" value="ZSWIM1-3_RNaseH-like"/>
</dbReference>
<feature type="region of interest" description="Disordered" evidence="1">
    <location>
        <begin position="1281"/>
        <end position="1425"/>
    </location>
</feature>